<dbReference type="InterPro" id="IPR010998">
    <property type="entry name" value="Integrase_recombinase_N"/>
</dbReference>
<gene>
    <name evidence="6" type="ORF">SAMN04488241_10397</name>
</gene>
<evidence type="ECO:0000313" key="7">
    <source>
        <dbReference type="Proteomes" id="UP000199586"/>
    </source>
</evidence>
<dbReference type="OrthoDB" id="9784724at2"/>
<dbReference type="GO" id="GO:0015074">
    <property type="term" value="P:DNA integration"/>
    <property type="evidence" value="ECO:0007669"/>
    <property type="project" value="UniProtKB-KW"/>
</dbReference>
<dbReference type="EMBL" id="FOXP01000003">
    <property type="protein sequence ID" value="SFP55149.1"/>
    <property type="molecule type" value="Genomic_DNA"/>
</dbReference>
<dbReference type="InterPro" id="IPR046668">
    <property type="entry name" value="DUF6538"/>
</dbReference>
<keyword evidence="3" id="KW-0238">DNA-binding</keyword>
<evidence type="ECO:0000313" key="6">
    <source>
        <dbReference type="EMBL" id="SFP55149.1"/>
    </source>
</evidence>
<dbReference type="GO" id="GO:0003677">
    <property type="term" value="F:DNA binding"/>
    <property type="evidence" value="ECO:0007669"/>
    <property type="project" value="UniProtKB-KW"/>
</dbReference>
<evidence type="ECO:0000256" key="3">
    <source>
        <dbReference type="ARBA" id="ARBA00023125"/>
    </source>
</evidence>
<dbReference type="InterPro" id="IPR013762">
    <property type="entry name" value="Integrase-like_cat_sf"/>
</dbReference>
<keyword evidence="2" id="KW-0229">DNA integration</keyword>
<evidence type="ECO:0000256" key="4">
    <source>
        <dbReference type="ARBA" id="ARBA00023172"/>
    </source>
</evidence>
<dbReference type="PANTHER" id="PTHR30349">
    <property type="entry name" value="PHAGE INTEGRASE-RELATED"/>
    <property type="match status" value="1"/>
</dbReference>
<dbReference type="RefSeq" id="WP_143090105.1">
    <property type="nucleotide sequence ID" value="NZ_FOXP01000003.1"/>
</dbReference>
<dbReference type="Gene3D" id="1.10.150.130">
    <property type="match status" value="1"/>
</dbReference>
<dbReference type="PANTHER" id="PTHR30349:SF41">
    <property type="entry name" value="INTEGRASE_RECOMBINASE PROTEIN MJ0367-RELATED"/>
    <property type="match status" value="1"/>
</dbReference>
<dbReference type="GO" id="GO:0006310">
    <property type="term" value="P:DNA recombination"/>
    <property type="evidence" value="ECO:0007669"/>
    <property type="project" value="UniProtKB-KW"/>
</dbReference>
<proteinExistence type="inferred from homology"/>
<reference evidence="6 7" key="1">
    <citation type="submission" date="2016-10" db="EMBL/GenBank/DDBJ databases">
        <authorList>
            <person name="de Groot N.N."/>
        </authorList>
    </citation>
    <scope>NUCLEOTIDE SEQUENCE [LARGE SCALE GENOMIC DNA]</scope>
    <source>
        <strain evidence="6 7">CGMCC 1.9113</strain>
    </source>
</reference>
<keyword evidence="4" id="KW-0233">DNA recombination</keyword>
<feature type="domain" description="Tyr recombinase" evidence="5">
    <location>
        <begin position="338"/>
        <end position="541"/>
    </location>
</feature>
<dbReference type="PROSITE" id="PS51898">
    <property type="entry name" value="TYR_RECOMBINASE"/>
    <property type="match status" value="1"/>
</dbReference>
<dbReference type="Pfam" id="PF20172">
    <property type="entry name" value="DUF6538"/>
    <property type="match status" value="1"/>
</dbReference>
<dbReference type="InterPro" id="IPR002104">
    <property type="entry name" value="Integrase_catalytic"/>
</dbReference>
<name>A0A1I5R9G1_9SPHN</name>
<dbReference type="InterPro" id="IPR011010">
    <property type="entry name" value="DNA_brk_join_enz"/>
</dbReference>
<keyword evidence="7" id="KW-1185">Reference proteome</keyword>
<evidence type="ECO:0000256" key="2">
    <source>
        <dbReference type="ARBA" id="ARBA00022908"/>
    </source>
</evidence>
<dbReference type="Proteomes" id="UP000199586">
    <property type="component" value="Unassembled WGS sequence"/>
</dbReference>
<evidence type="ECO:0000259" key="5">
    <source>
        <dbReference type="PROSITE" id="PS51898"/>
    </source>
</evidence>
<comment type="similarity">
    <text evidence="1">Belongs to the 'phage' integrase family.</text>
</comment>
<dbReference type="STRING" id="634430.SAMN04488241_10397"/>
<protein>
    <submittedName>
        <fullName evidence="6">Phage integrase family protein</fullName>
    </submittedName>
</protein>
<dbReference type="AlphaFoldDB" id="A0A1I5R9G1"/>
<evidence type="ECO:0000256" key="1">
    <source>
        <dbReference type="ARBA" id="ARBA00008857"/>
    </source>
</evidence>
<dbReference type="CDD" id="cd01184">
    <property type="entry name" value="INT_C_like_1"/>
    <property type="match status" value="1"/>
</dbReference>
<organism evidence="6 7">
    <name type="scientific">Sphingomonas rubra</name>
    <dbReference type="NCBI Taxonomy" id="634430"/>
    <lineage>
        <taxon>Bacteria</taxon>
        <taxon>Pseudomonadati</taxon>
        <taxon>Pseudomonadota</taxon>
        <taxon>Alphaproteobacteria</taxon>
        <taxon>Sphingomonadales</taxon>
        <taxon>Sphingomonadaceae</taxon>
        <taxon>Sphingomonas</taxon>
    </lineage>
</organism>
<accession>A0A1I5R9G1</accession>
<dbReference type="SUPFAM" id="SSF56349">
    <property type="entry name" value="DNA breaking-rejoining enzymes"/>
    <property type="match status" value="1"/>
</dbReference>
<sequence>MARTSNLIQRGGRWYFNKAYPKELWPVVGRAPFRMALNTDALEQAQRMRGHAEQRYWAAVDAARKKLGEVAPRALTEVEAVAIVSRWFLQRNEELDRSHLHQPTPPEGLEDARQELADIERFTSDKLSRSAVEGFAPLAARVLEAEGIKADPAGGGYRTMLQLLARANKELGRIDLARLQGDFGYRPTDPVFLSALIAPSTAKRTINDLIDAYEREKAPGWSPSTKAAHGPVWRVLRDVLGSSRDVATLTRDDGRRLFETVKALPKGLAKVKELAGLSVPVAVERAARQGMATIGPKTVNGSYMAFLSSMFGWAVKEQWLKANPVAGLTVVDAVDAADKRDPFSVEQLKAIFRGAPWSPRDPAPRGKPLHYWGPLLALFHGMRRGEIAQLRTSDVLMVDGIMVMRVRKDAETGRRTKTMYARRIIPVHPQLERMGFLAFVDEQRRGDHAELFPGSEPNANGQWGDNFSDWFTRLVASHRLTGQRLGLHSFRHNFEDALRAAGLKGSDIGRALAGRARQGGNDSGDTYGSGYPATQLADALALVTYPGLDLSHLHVVQLREDASGN</sequence>
<dbReference type="Gene3D" id="1.10.443.10">
    <property type="entry name" value="Intergrase catalytic core"/>
    <property type="match status" value="1"/>
</dbReference>
<dbReference type="InterPro" id="IPR050090">
    <property type="entry name" value="Tyrosine_recombinase_XerCD"/>
</dbReference>